<sequence length="250" mass="27374">MWPSRQKAGRPADTSEPDEPSSGFSRSSETKASQAESSRWRRKDVPSAEPFPVSGAAGEGVLPPGSSALSSFSTGESFDPPESASADTLQRKSARTPVKRSLKGRALGYLSRREHSRAELARKLTPFVEEGDSLDAVLDALEREGWLSDARFAESVVHRRAGRFGASRIVGELKRNAVDSELIDQLAGDLRDSERSRARDVWSKKFSSLPATPAERMRQARFLMMRGFSSAAISAVLKGSDRNDEDFDVE</sequence>
<evidence type="ECO:0000313" key="11">
    <source>
        <dbReference type="Proteomes" id="UP000494115"/>
    </source>
</evidence>
<dbReference type="GO" id="GO:0005737">
    <property type="term" value="C:cytoplasm"/>
    <property type="evidence" value="ECO:0007669"/>
    <property type="project" value="UniProtKB-SubCell"/>
</dbReference>
<dbReference type="InterPro" id="IPR036388">
    <property type="entry name" value="WH-like_DNA-bd_sf"/>
</dbReference>
<accession>A0A6S7C3J9</accession>
<evidence type="ECO:0000256" key="4">
    <source>
        <dbReference type="ARBA" id="ARBA00022490"/>
    </source>
</evidence>
<feature type="domain" description="RecX third three-helical" evidence="8">
    <location>
        <begin position="196"/>
        <end position="237"/>
    </location>
</feature>
<evidence type="ECO:0000259" key="9">
    <source>
        <dbReference type="Pfam" id="PF21982"/>
    </source>
</evidence>
<feature type="compositionally biased region" description="Basic residues" evidence="6">
    <location>
        <begin position="92"/>
        <end position="103"/>
    </location>
</feature>
<evidence type="ECO:0000259" key="8">
    <source>
        <dbReference type="Pfam" id="PF21981"/>
    </source>
</evidence>
<evidence type="ECO:0000256" key="5">
    <source>
        <dbReference type="HAMAP-Rule" id="MF_01114"/>
    </source>
</evidence>
<gene>
    <name evidence="5 10" type="primary">recX</name>
    <name evidence="10" type="ORF">LMG28138_00999</name>
</gene>
<feature type="domain" description="RecX second three-helical" evidence="7">
    <location>
        <begin position="148"/>
        <end position="185"/>
    </location>
</feature>
<dbReference type="InterPro" id="IPR053924">
    <property type="entry name" value="RecX_HTH_2nd"/>
</dbReference>
<dbReference type="InterPro" id="IPR003783">
    <property type="entry name" value="Regulatory_RecX"/>
</dbReference>
<dbReference type="EMBL" id="CADIKM010000003">
    <property type="protein sequence ID" value="CAB3780248.1"/>
    <property type="molecule type" value="Genomic_DNA"/>
</dbReference>
<dbReference type="InterPro" id="IPR053925">
    <property type="entry name" value="RecX_HTH_3rd"/>
</dbReference>
<evidence type="ECO:0000256" key="6">
    <source>
        <dbReference type="SAM" id="MobiDB-lite"/>
    </source>
</evidence>
<dbReference type="PANTHER" id="PTHR33602:SF1">
    <property type="entry name" value="REGULATORY PROTEIN RECX FAMILY PROTEIN"/>
    <property type="match status" value="1"/>
</dbReference>
<dbReference type="AlphaFoldDB" id="A0A6S7C3J9"/>
<feature type="compositionally biased region" description="Polar residues" evidence="6">
    <location>
        <begin position="67"/>
        <end position="76"/>
    </location>
</feature>
<comment type="similarity">
    <text evidence="2 5">Belongs to the RecX family.</text>
</comment>
<name>A0A6S7C3J9_9BURK</name>
<dbReference type="PANTHER" id="PTHR33602">
    <property type="entry name" value="REGULATORY PROTEIN RECX FAMILY PROTEIN"/>
    <property type="match status" value="1"/>
</dbReference>
<keyword evidence="11" id="KW-1185">Reference proteome</keyword>
<proteinExistence type="inferred from homology"/>
<dbReference type="InterPro" id="IPR053926">
    <property type="entry name" value="RecX_HTH_1st"/>
</dbReference>
<comment type="subcellular location">
    <subcellularLocation>
        <location evidence="1 5">Cytoplasm</location>
    </subcellularLocation>
</comment>
<feature type="region of interest" description="Disordered" evidence="6">
    <location>
        <begin position="1"/>
        <end position="106"/>
    </location>
</feature>
<evidence type="ECO:0000256" key="1">
    <source>
        <dbReference type="ARBA" id="ARBA00004496"/>
    </source>
</evidence>
<organism evidence="10 11">
    <name type="scientific">Pararobbsia alpina</name>
    <dbReference type="NCBI Taxonomy" id="621374"/>
    <lineage>
        <taxon>Bacteria</taxon>
        <taxon>Pseudomonadati</taxon>
        <taxon>Pseudomonadota</taxon>
        <taxon>Betaproteobacteria</taxon>
        <taxon>Burkholderiales</taxon>
        <taxon>Burkholderiaceae</taxon>
        <taxon>Pararobbsia</taxon>
    </lineage>
</organism>
<protein>
    <recommendedName>
        <fullName evidence="3 5">Regulatory protein RecX</fullName>
    </recommendedName>
</protein>
<evidence type="ECO:0000259" key="7">
    <source>
        <dbReference type="Pfam" id="PF02631"/>
    </source>
</evidence>
<dbReference type="Pfam" id="PF21982">
    <property type="entry name" value="RecX_HTH1"/>
    <property type="match status" value="1"/>
</dbReference>
<evidence type="ECO:0000313" key="10">
    <source>
        <dbReference type="EMBL" id="CAB3780248.1"/>
    </source>
</evidence>
<dbReference type="HAMAP" id="MF_01114">
    <property type="entry name" value="RecX"/>
    <property type="match status" value="1"/>
</dbReference>
<dbReference type="Gene3D" id="1.10.10.10">
    <property type="entry name" value="Winged helix-like DNA-binding domain superfamily/Winged helix DNA-binding domain"/>
    <property type="match status" value="3"/>
</dbReference>
<comment type="function">
    <text evidence="5">Modulates RecA activity.</text>
</comment>
<feature type="compositionally biased region" description="Polar residues" evidence="6">
    <location>
        <begin position="22"/>
        <end position="37"/>
    </location>
</feature>
<feature type="domain" description="RecX first three-helical" evidence="9">
    <location>
        <begin position="104"/>
        <end position="125"/>
    </location>
</feature>
<dbReference type="GO" id="GO:0006282">
    <property type="term" value="P:regulation of DNA repair"/>
    <property type="evidence" value="ECO:0007669"/>
    <property type="project" value="UniProtKB-UniRule"/>
</dbReference>
<dbReference type="Proteomes" id="UP000494115">
    <property type="component" value="Unassembled WGS sequence"/>
</dbReference>
<dbReference type="NCBIfam" id="NF001055">
    <property type="entry name" value="PRK00117.2-5"/>
    <property type="match status" value="1"/>
</dbReference>
<dbReference type="Pfam" id="PF02631">
    <property type="entry name" value="RecX_HTH2"/>
    <property type="match status" value="1"/>
</dbReference>
<dbReference type="Pfam" id="PF21981">
    <property type="entry name" value="RecX_HTH3"/>
    <property type="match status" value="1"/>
</dbReference>
<evidence type="ECO:0000256" key="3">
    <source>
        <dbReference type="ARBA" id="ARBA00018111"/>
    </source>
</evidence>
<evidence type="ECO:0000256" key="2">
    <source>
        <dbReference type="ARBA" id="ARBA00009695"/>
    </source>
</evidence>
<keyword evidence="4 5" id="KW-0963">Cytoplasm</keyword>
<reference evidence="10 11" key="1">
    <citation type="submission" date="2020-04" db="EMBL/GenBank/DDBJ databases">
        <authorList>
            <person name="De Canck E."/>
        </authorList>
    </citation>
    <scope>NUCLEOTIDE SEQUENCE [LARGE SCALE GENOMIC DNA]</scope>
    <source>
        <strain evidence="10 11">LMG 28138</strain>
    </source>
</reference>